<keyword evidence="1" id="KW-0560">Oxidoreductase</keyword>
<dbReference type="InterPro" id="IPR023753">
    <property type="entry name" value="FAD/NAD-binding_dom"/>
</dbReference>
<evidence type="ECO:0000313" key="3">
    <source>
        <dbReference type="EMBL" id="QDP98565.1"/>
    </source>
</evidence>
<proteinExistence type="predicted"/>
<dbReference type="PANTHER" id="PTHR42949:SF3">
    <property type="entry name" value="ANAEROBIC GLYCEROL-3-PHOSPHATE DEHYDROGENASE SUBUNIT B"/>
    <property type="match status" value="1"/>
</dbReference>
<evidence type="ECO:0000313" key="4">
    <source>
        <dbReference type="Proteomes" id="UP000319263"/>
    </source>
</evidence>
<dbReference type="Proteomes" id="UP000319263">
    <property type="component" value="Chromosome"/>
</dbReference>
<sequence>MKSVIVIGGGPSGLAAAEAALQNGAEVILLDAGERLGGQFWRHPPDDIPVDRTLQHNWRRFTELNQLIRSHPAARVVTEAQVWAIDHDQHGAPRVHAAIGPADAADRHQATFSADSLIIATGAHDHTLPFPGWDLPGVFTGGAAQSLVKSERVAVGKRAVVAGAGPFLLPVAASLARIGSQVLGVYEASRVGRLASGWLPNAPWLIGKGPEFAGYLARLARHRIPYRIGHAVVRAHGRDAVEGVTIAKVDRHWRPVPGTERDLEADAVCVSHGFTPRLELAIAAGCKITTDRFVEVDHGQRTSQSGVFAVGETTGIGGSDLALIEGRIAGHLAAGGELDDPALKEVRVRQRRLEHLARSVRIGHAPGSRWTEWLTEDTVMCRCEEVSYAQLRSVLDGTTSSGLRSIKLTSRAGLGPCQGRMCGRAIEHIVTAGGTRPVTDGVMIDRRPIAAPIRFSELAEGESAITTDQEASRNE</sequence>
<accession>A0A516Q5B6</accession>
<dbReference type="InterPro" id="IPR036188">
    <property type="entry name" value="FAD/NAD-bd_sf"/>
</dbReference>
<dbReference type="Pfam" id="PF07992">
    <property type="entry name" value="Pyr_redox_2"/>
    <property type="match status" value="1"/>
</dbReference>
<evidence type="ECO:0000256" key="1">
    <source>
        <dbReference type="ARBA" id="ARBA00023002"/>
    </source>
</evidence>
<dbReference type="Gene3D" id="3.50.50.60">
    <property type="entry name" value="FAD/NAD(P)-binding domain"/>
    <property type="match status" value="2"/>
</dbReference>
<dbReference type="PRINTS" id="PR00368">
    <property type="entry name" value="FADPNR"/>
</dbReference>
<dbReference type="InterPro" id="IPR041854">
    <property type="entry name" value="BFD-like_2Fe2S-bd_dom_sf"/>
</dbReference>
<dbReference type="EMBL" id="CP041692">
    <property type="protein sequence ID" value="QDP98565.1"/>
    <property type="molecule type" value="Genomic_DNA"/>
</dbReference>
<dbReference type="Gene3D" id="1.10.10.1100">
    <property type="entry name" value="BFD-like [2Fe-2S]-binding domain"/>
    <property type="match status" value="1"/>
</dbReference>
<protein>
    <submittedName>
        <fullName evidence="3">FAD-dependent oxidoreductase</fullName>
    </submittedName>
</protein>
<dbReference type="KEGG" id="mik:FOE78_04145"/>
<dbReference type="SUPFAM" id="SSF51905">
    <property type="entry name" value="FAD/NAD(P)-binding domain"/>
    <property type="match status" value="1"/>
</dbReference>
<keyword evidence="4" id="KW-1185">Reference proteome</keyword>
<dbReference type="PANTHER" id="PTHR42949">
    <property type="entry name" value="ANAEROBIC GLYCEROL-3-PHOSPHATE DEHYDROGENASE SUBUNIT B"/>
    <property type="match status" value="1"/>
</dbReference>
<dbReference type="PRINTS" id="PR00411">
    <property type="entry name" value="PNDRDTASEI"/>
</dbReference>
<organism evidence="3 4">
    <name type="scientific">Microlunatus elymi</name>
    <dbReference type="NCBI Taxonomy" id="2596828"/>
    <lineage>
        <taxon>Bacteria</taxon>
        <taxon>Bacillati</taxon>
        <taxon>Actinomycetota</taxon>
        <taxon>Actinomycetes</taxon>
        <taxon>Propionibacteriales</taxon>
        <taxon>Propionibacteriaceae</taxon>
        <taxon>Microlunatus</taxon>
    </lineage>
</organism>
<dbReference type="InterPro" id="IPR017224">
    <property type="entry name" value="Opine_Oxase_asu/HCN_bsu"/>
</dbReference>
<gene>
    <name evidence="3" type="ORF">FOE78_04145</name>
</gene>
<dbReference type="OrthoDB" id="9801699at2"/>
<dbReference type="InterPro" id="IPR051691">
    <property type="entry name" value="Metab_Enz_Cyan_OpOx_G3PDH"/>
</dbReference>
<dbReference type="GO" id="GO:0016491">
    <property type="term" value="F:oxidoreductase activity"/>
    <property type="evidence" value="ECO:0007669"/>
    <property type="project" value="UniProtKB-KW"/>
</dbReference>
<feature type="domain" description="FAD/NAD(P)-binding" evidence="2">
    <location>
        <begin position="3"/>
        <end position="314"/>
    </location>
</feature>
<name>A0A516Q5B6_9ACTN</name>
<dbReference type="PIRSF" id="PIRSF037495">
    <property type="entry name" value="Opine_OX_OoxA/HcnB"/>
    <property type="match status" value="1"/>
</dbReference>
<dbReference type="AlphaFoldDB" id="A0A516Q5B6"/>
<evidence type="ECO:0000259" key="2">
    <source>
        <dbReference type="Pfam" id="PF07992"/>
    </source>
</evidence>
<reference evidence="3 4" key="1">
    <citation type="submission" date="2019-07" db="EMBL/GenBank/DDBJ databases">
        <title>Microlunatus dokdonensis sp. nov. isolated from the rhizospheric soil of the wild plant Elymus tsukushiensis.</title>
        <authorList>
            <person name="Ghim S.-Y."/>
            <person name="Hwang Y.-J."/>
            <person name="Son J.-S."/>
            <person name="Shin J.-H."/>
        </authorList>
    </citation>
    <scope>NUCLEOTIDE SEQUENCE [LARGE SCALE GENOMIC DNA]</scope>
    <source>
        <strain evidence="3 4">KUDC0627</strain>
    </source>
</reference>